<comment type="caution">
    <text evidence="1">The sequence shown here is derived from an EMBL/GenBank/DDBJ whole genome shotgun (WGS) entry which is preliminary data.</text>
</comment>
<feature type="non-terminal residue" evidence="1">
    <location>
        <position position="1"/>
    </location>
</feature>
<reference evidence="1 2" key="1">
    <citation type="submission" date="2019-08" db="EMBL/GenBank/DDBJ databases">
        <title>100 year-old enigma solved: identification of Planctomyces bekefii, the type genus and species of the phylum Planctomycetes.</title>
        <authorList>
            <person name="Svetlana D.N."/>
            <person name="Overmann J."/>
        </authorList>
    </citation>
    <scope>NUCLEOTIDE SEQUENCE [LARGE SCALE GENOMIC DNA]</scope>
    <source>
        <strain evidence="1">Phe10_nw2017</strain>
    </source>
</reference>
<dbReference type="Proteomes" id="UP000321083">
    <property type="component" value="Unassembled WGS sequence"/>
</dbReference>
<accession>A0A5C6MDT4</accession>
<dbReference type="EMBL" id="SRHE01000017">
    <property type="protein sequence ID" value="TWW12353.1"/>
    <property type="molecule type" value="Genomic_DNA"/>
</dbReference>
<name>A0A5C6MDT4_9PLAN</name>
<organism evidence="1 2">
    <name type="scientific">Planctomyces bekefii</name>
    <dbReference type="NCBI Taxonomy" id="1653850"/>
    <lineage>
        <taxon>Bacteria</taxon>
        <taxon>Pseudomonadati</taxon>
        <taxon>Planctomycetota</taxon>
        <taxon>Planctomycetia</taxon>
        <taxon>Planctomycetales</taxon>
        <taxon>Planctomycetaceae</taxon>
        <taxon>Planctomyces</taxon>
    </lineage>
</organism>
<sequence>GRGRVLYALVGDGIAEGTIAAACDFLTGPCSCQVKEPFSNLFPQKQKNRISCRPTSPRLRL</sequence>
<evidence type="ECO:0000313" key="2">
    <source>
        <dbReference type="Proteomes" id="UP000321083"/>
    </source>
</evidence>
<protein>
    <submittedName>
        <fullName evidence="1">Uncharacterized protein</fullName>
    </submittedName>
</protein>
<evidence type="ECO:0000313" key="1">
    <source>
        <dbReference type="EMBL" id="TWW12353.1"/>
    </source>
</evidence>
<reference evidence="1 2" key="2">
    <citation type="submission" date="2019-08" db="EMBL/GenBank/DDBJ databases">
        <authorList>
            <person name="Henke P."/>
        </authorList>
    </citation>
    <scope>NUCLEOTIDE SEQUENCE [LARGE SCALE GENOMIC DNA]</scope>
    <source>
        <strain evidence="1">Phe10_nw2017</strain>
    </source>
</reference>
<proteinExistence type="predicted"/>
<keyword evidence="2" id="KW-1185">Reference proteome</keyword>
<dbReference type="AlphaFoldDB" id="A0A5C6MDT4"/>
<gene>
    <name evidence="1" type="ORF">E3A20_01920</name>
</gene>